<dbReference type="EMBL" id="UZAM01007064">
    <property type="protein sequence ID" value="VDO96343.1"/>
    <property type="molecule type" value="Genomic_DNA"/>
</dbReference>
<evidence type="ECO:0000313" key="3">
    <source>
        <dbReference type="WBParaSite" id="SBAD_0000215301-mRNA-1"/>
    </source>
</evidence>
<organism evidence="3">
    <name type="scientific">Soboliphyme baturini</name>
    <dbReference type="NCBI Taxonomy" id="241478"/>
    <lineage>
        <taxon>Eukaryota</taxon>
        <taxon>Metazoa</taxon>
        <taxon>Ecdysozoa</taxon>
        <taxon>Nematoda</taxon>
        <taxon>Enoplea</taxon>
        <taxon>Dorylaimia</taxon>
        <taxon>Dioctophymatida</taxon>
        <taxon>Dioctophymatoidea</taxon>
        <taxon>Soboliphymatidae</taxon>
        <taxon>Soboliphyme</taxon>
    </lineage>
</organism>
<evidence type="ECO:0000313" key="2">
    <source>
        <dbReference type="Proteomes" id="UP000270296"/>
    </source>
</evidence>
<name>A0A183IEK9_9BILA</name>
<sequence>MFFRGNSMSQYHTTSTPTCGYLAGRGNPAQPQFSYICLPNTVPPSHLLPNSTSNLMYSTTQANGMFNAQSIIPGLNTVCAPSYSGAPNCYMNPAAAAAPNYAYQLPGYPYANYIYLPTQGVGLNQPSSRPRNKLAVVDPITKKNVLDEMNEATVVAGSAGTDTNEETSNAQLQTGEAVAATSAIDAAIAAVDSFKRGISGLGDESALDTISRNIPVASVDEIHEDLQRQNRIREDFAVDVFKRCVNASSFPTEQRSDSERPTDRTADLRRTLFPTAEGKDSDRLLVSSWKADGAAVMSSTTCSEAIVEPGLQPILPNNVVAPGTVNFVEPSPSVDTVKNAQAIFGKSDFGLRFGDFDSPSEENHVVMDVMNDFERTLPQNGEEISTEIQAVEAQASETEAAGANAESLGSRSIADDVNKLLDTAAVAAMHPTTAVAEPVSGKRLENYIYGKLETSN</sequence>
<reference evidence="1 2" key="2">
    <citation type="submission" date="2018-11" db="EMBL/GenBank/DDBJ databases">
        <authorList>
            <consortium name="Pathogen Informatics"/>
        </authorList>
    </citation>
    <scope>NUCLEOTIDE SEQUENCE [LARGE SCALE GENOMIC DNA]</scope>
</reference>
<protein>
    <submittedName>
        <fullName evidence="3">YTH domain-containing protein</fullName>
    </submittedName>
</protein>
<dbReference type="AlphaFoldDB" id="A0A183IEK9"/>
<reference evidence="3" key="1">
    <citation type="submission" date="2016-06" db="UniProtKB">
        <authorList>
            <consortium name="WormBaseParasite"/>
        </authorList>
    </citation>
    <scope>IDENTIFICATION</scope>
</reference>
<proteinExistence type="predicted"/>
<accession>A0A183IEK9</accession>
<keyword evidence="2" id="KW-1185">Reference proteome</keyword>
<dbReference type="Proteomes" id="UP000270296">
    <property type="component" value="Unassembled WGS sequence"/>
</dbReference>
<evidence type="ECO:0000313" key="1">
    <source>
        <dbReference type="EMBL" id="VDO96343.1"/>
    </source>
</evidence>
<dbReference type="WBParaSite" id="SBAD_0000215301-mRNA-1">
    <property type="protein sequence ID" value="SBAD_0000215301-mRNA-1"/>
    <property type="gene ID" value="SBAD_0000215301"/>
</dbReference>
<gene>
    <name evidence="1" type="ORF">SBAD_LOCUS2053</name>
</gene>